<keyword evidence="3" id="KW-0378">Hydrolase</keyword>
<dbReference type="InterPro" id="IPR029052">
    <property type="entry name" value="Metallo-depent_PP-like"/>
</dbReference>
<evidence type="ECO:0000256" key="4">
    <source>
        <dbReference type="ARBA" id="ARBA00022806"/>
    </source>
</evidence>
<dbReference type="GO" id="GO:0003724">
    <property type="term" value="F:RNA helicase activity"/>
    <property type="evidence" value="ECO:0007669"/>
    <property type="project" value="UniProtKB-EC"/>
</dbReference>
<feature type="region of interest" description="Disordered" evidence="9">
    <location>
        <begin position="159"/>
        <end position="182"/>
    </location>
</feature>
<evidence type="ECO:0000256" key="3">
    <source>
        <dbReference type="ARBA" id="ARBA00022801"/>
    </source>
</evidence>
<dbReference type="GO" id="GO:0016787">
    <property type="term" value="F:hydrolase activity"/>
    <property type="evidence" value="ECO:0007669"/>
    <property type="project" value="UniProtKB-KW"/>
</dbReference>
<organism evidence="11 12">
    <name type="scientific">Racocetra fulgida</name>
    <dbReference type="NCBI Taxonomy" id="60492"/>
    <lineage>
        <taxon>Eukaryota</taxon>
        <taxon>Fungi</taxon>
        <taxon>Fungi incertae sedis</taxon>
        <taxon>Mucoromycota</taxon>
        <taxon>Glomeromycotina</taxon>
        <taxon>Glomeromycetes</taxon>
        <taxon>Diversisporales</taxon>
        <taxon>Gigasporaceae</taxon>
        <taxon>Racocetra</taxon>
    </lineage>
</organism>
<feature type="non-terminal residue" evidence="11">
    <location>
        <position position="238"/>
    </location>
</feature>
<keyword evidence="4" id="KW-0347">Helicase</keyword>
<dbReference type="SUPFAM" id="SSF52540">
    <property type="entry name" value="P-loop containing nucleoside triphosphate hydrolases"/>
    <property type="match status" value="1"/>
</dbReference>
<evidence type="ECO:0000256" key="5">
    <source>
        <dbReference type="ARBA" id="ARBA00022840"/>
    </source>
</evidence>
<sequence>MYTYVISRAIRDILEKSTPLSPEDSSQCNIMFNIHGHTHCAFGLSHLGQTLIINPGPLQEGRFAILTLEQFNKEKFNRVMDLFHILGNGAKFDKKRFNADISLFEPQNQKKPVKNVNDQEAQANLLQEIDFFHNSKSAIIETLGKEQLSNERVTGYIEEETDDSDENENENETSDQDESAELNDFSKQENGRDVMAMAPTGSGKTLAYILPILHDLNSHKKIGYRALIISPTRELAKQ</sequence>
<reference evidence="11" key="1">
    <citation type="submission" date="2021-06" db="EMBL/GenBank/DDBJ databases">
        <authorList>
            <person name="Kallberg Y."/>
            <person name="Tangrot J."/>
            <person name="Rosling A."/>
        </authorList>
    </citation>
    <scope>NUCLEOTIDE SEQUENCE</scope>
    <source>
        <strain evidence="11">IN212</strain>
    </source>
</reference>
<dbReference type="PROSITE" id="PS51192">
    <property type="entry name" value="HELICASE_ATP_BIND_1"/>
    <property type="match status" value="1"/>
</dbReference>
<keyword evidence="6" id="KW-0694">RNA-binding</keyword>
<keyword evidence="2" id="KW-0547">Nucleotide-binding</keyword>
<dbReference type="Proteomes" id="UP000789396">
    <property type="component" value="Unassembled WGS sequence"/>
</dbReference>
<dbReference type="InterPro" id="IPR011545">
    <property type="entry name" value="DEAD/DEAH_box_helicase_dom"/>
</dbReference>
<comment type="catalytic activity">
    <reaction evidence="8">
        <text>ATP + H2O = ADP + phosphate + H(+)</text>
        <dbReference type="Rhea" id="RHEA:13065"/>
        <dbReference type="ChEBI" id="CHEBI:15377"/>
        <dbReference type="ChEBI" id="CHEBI:15378"/>
        <dbReference type="ChEBI" id="CHEBI:30616"/>
        <dbReference type="ChEBI" id="CHEBI:43474"/>
        <dbReference type="ChEBI" id="CHEBI:456216"/>
        <dbReference type="EC" id="3.6.4.13"/>
    </reaction>
</comment>
<gene>
    <name evidence="11" type="ORF">RFULGI_LOCUS9087</name>
</gene>
<feature type="compositionally biased region" description="Acidic residues" evidence="9">
    <location>
        <begin position="159"/>
        <end position="181"/>
    </location>
</feature>
<name>A0A9N9E8B2_9GLOM</name>
<dbReference type="GO" id="GO:0005829">
    <property type="term" value="C:cytosol"/>
    <property type="evidence" value="ECO:0007669"/>
    <property type="project" value="TreeGrafter"/>
</dbReference>
<evidence type="ECO:0000256" key="6">
    <source>
        <dbReference type="ARBA" id="ARBA00022884"/>
    </source>
</evidence>
<dbReference type="PANTHER" id="PTHR47959">
    <property type="entry name" value="ATP-DEPENDENT RNA HELICASE RHLE-RELATED"/>
    <property type="match status" value="1"/>
</dbReference>
<dbReference type="Pfam" id="PF00270">
    <property type="entry name" value="DEAD"/>
    <property type="match status" value="1"/>
</dbReference>
<dbReference type="PANTHER" id="PTHR47959:SF15">
    <property type="entry name" value="RNA HELICASE"/>
    <property type="match status" value="1"/>
</dbReference>
<dbReference type="SUPFAM" id="SSF56300">
    <property type="entry name" value="Metallo-dependent phosphatases"/>
    <property type="match status" value="1"/>
</dbReference>
<evidence type="ECO:0000313" key="12">
    <source>
        <dbReference type="Proteomes" id="UP000789396"/>
    </source>
</evidence>
<evidence type="ECO:0000256" key="2">
    <source>
        <dbReference type="ARBA" id="ARBA00022741"/>
    </source>
</evidence>
<evidence type="ECO:0000256" key="7">
    <source>
        <dbReference type="ARBA" id="ARBA00024355"/>
    </source>
</evidence>
<proteinExistence type="inferred from homology"/>
<accession>A0A9N9E8B2</accession>
<dbReference type="EC" id="3.6.4.13" evidence="1"/>
<dbReference type="EMBL" id="CAJVPZ010015601">
    <property type="protein sequence ID" value="CAG8667386.1"/>
    <property type="molecule type" value="Genomic_DNA"/>
</dbReference>
<dbReference type="InterPro" id="IPR050079">
    <property type="entry name" value="DEAD_box_RNA_helicase"/>
</dbReference>
<feature type="domain" description="Helicase ATP-binding" evidence="10">
    <location>
        <begin position="185"/>
        <end position="238"/>
    </location>
</feature>
<dbReference type="InterPro" id="IPR014001">
    <property type="entry name" value="Helicase_ATP-bd"/>
</dbReference>
<dbReference type="InterPro" id="IPR027417">
    <property type="entry name" value="P-loop_NTPase"/>
</dbReference>
<evidence type="ECO:0000313" key="11">
    <source>
        <dbReference type="EMBL" id="CAG8667386.1"/>
    </source>
</evidence>
<dbReference type="OrthoDB" id="360161at2759"/>
<evidence type="ECO:0000256" key="8">
    <source>
        <dbReference type="ARBA" id="ARBA00047984"/>
    </source>
</evidence>
<comment type="caution">
    <text evidence="11">The sequence shown here is derived from an EMBL/GenBank/DDBJ whole genome shotgun (WGS) entry which is preliminary data.</text>
</comment>
<keyword evidence="12" id="KW-1185">Reference proteome</keyword>
<keyword evidence="5" id="KW-0067">ATP-binding</keyword>
<evidence type="ECO:0000256" key="1">
    <source>
        <dbReference type="ARBA" id="ARBA00012552"/>
    </source>
</evidence>
<evidence type="ECO:0000256" key="9">
    <source>
        <dbReference type="SAM" id="MobiDB-lite"/>
    </source>
</evidence>
<dbReference type="Gene3D" id="3.40.50.300">
    <property type="entry name" value="P-loop containing nucleotide triphosphate hydrolases"/>
    <property type="match status" value="1"/>
</dbReference>
<dbReference type="AlphaFoldDB" id="A0A9N9E8B2"/>
<dbReference type="GO" id="GO:0005524">
    <property type="term" value="F:ATP binding"/>
    <property type="evidence" value="ECO:0007669"/>
    <property type="project" value="UniProtKB-KW"/>
</dbReference>
<dbReference type="Gene3D" id="3.60.21.10">
    <property type="match status" value="1"/>
</dbReference>
<evidence type="ECO:0000259" key="10">
    <source>
        <dbReference type="PROSITE" id="PS51192"/>
    </source>
</evidence>
<comment type="similarity">
    <text evidence="7">Belongs to the DEAD box helicase family. DDX52/ROK1 subfamily.</text>
</comment>
<dbReference type="GO" id="GO:0003723">
    <property type="term" value="F:RNA binding"/>
    <property type="evidence" value="ECO:0007669"/>
    <property type="project" value="UniProtKB-KW"/>
</dbReference>
<protein>
    <recommendedName>
        <fullName evidence="1">RNA helicase</fullName>
        <ecNumber evidence="1">3.6.4.13</ecNumber>
    </recommendedName>
</protein>